<accession>A0ABT9CUK6</accession>
<reference evidence="1 2" key="1">
    <citation type="submission" date="2023-07" db="EMBL/GenBank/DDBJ databases">
        <title>Identification of four novel Pseudomonas species associated with bacterial leaf spot of cucurbits.</title>
        <authorList>
            <person name="Fullem K.R."/>
        </authorList>
    </citation>
    <scope>NUCLEOTIDE SEQUENCE [LARGE SCALE GENOMIC DNA]</scope>
    <source>
        <strain evidence="1 2">KFB 138</strain>
    </source>
</reference>
<organism evidence="1 2">
    <name type="scientific">Pseudomonas serbiensis</name>
    <dbReference type="NCBI Taxonomy" id="3064350"/>
    <lineage>
        <taxon>Bacteria</taxon>
        <taxon>Pseudomonadati</taxon>
        <taxon>Pseudomonadota</taxon>
        <taxon>Gammaproteobacteria</taxon>
        <taxon>Pseudomonadales</taxon>
        <taxon>Pseudomonadaceae</taxon>
        <taxon>Pseudomonas</taxon>
    </lineage>
</organism>
<dbReference type="EMBL" id="JAUQOO010000015">
    <property type="protein sequence ID" value="MDO7928879.1"/>
    <property type="molecule type" value="Genomic_DNA"/>
</dbReference>
<sequence length="347" mass="39011">MSNFSQLRVLGAVTAFAILLSGCGINGTYPDFNGPDAAKLRYISKLESATLDVFDTEHCDGQTTGLMNNLFVANTSRRAGMSIPPQEGIKAYYELKLKPGHELFLRTNTLTTGTVCGTSFNFTPQSGAEYELTFNYAGNQCQAVLNRLHQLNGTVTRSPIPLVYKGLPSCTGSNAIFPKPVEAQPSTPERTALIDQIIKESLTEEMKVTAVPADQLPTAEKLDKAVNDRKQFVTITLPDAYWAEYRQNVQTFANDVNSTKERSLKFYNDFYRTQLERQTTEDLKVLTPGSKTANLTRLLLSNNEMLQYYNRTTREVMRQNLSDNLNRMADLDKRYGVCERFINCWKN</sequence>
<dbReference type="Proteomes" id="UP001223016">
    <property type="component" value="Unassembled WGS sequence"/>
</dbReference>
<gene>
    <name evidence="1" type="ORF">Q6A51_18995</name>
</gene>
<protein>
    <recommendedName>
        <fullName evidence="3">Lipoprotein</fullName>
    </recommendedName>
</protein>
<evidence type="ECO:0000313" key="1">
    <source>
        <dbReference type="EMBL" id="MDO7928879.1"/>
    </source>
</evidence>
<evidence type="ECO:0000313" key="2">
    <source>
        <dbReference type="Proteomes" id="UP001223016"/>
    </source>
</evidence>
<comment type="caution">
    <text evidence="1">The sequence shown here is derived from an EMBL/GenBank/DDBJ whole genome shotgun (WGS) entry which is preliminary data.</text>
</comment>
<evidence type="ECO:0008006" key="3">
    <source>
        <dbReference type="Google" id="ProtNLM"/>
    </source>
</evidence>
<keyword evidence="2" id="KW-1185">Reference proteome</keyword>
<proteinExistence type="predicted"/>
<dbReference type="RefSeq" id="WP_304575477.1">
    <property type="nucleotide sequence ID" value="NZ_JAUQOO010000015.1"/>
</dbReference>
<name>A0ABT9CUK6_9PSED</name>